<comment type="caution">
    <text evidence="3">The sequence shown here is derived from an EMBL/GenBank/DDBJ whole genome shotgun (WGS) entry which is preliminary data.</text>
</comment>
<dbReference type="AlphaFoldDB" id="A0ABD3ATH3"/>
<evidence type="ECO:0000256" key="1">
    <source>
        <dbReference type="ARBA" id="ARBA00022691"/>
    </source>
</evidence>
<keyword evidence="4" id="KW-1185">Reference proteome</keyword>
<name>A0ABD3ATH3_9GENT</name>
<sequence>MKMEWKLEVVQGSTNRWFLYLDKFKAGNGVYLSSEEVLEALDPYIMVATIQRYRDNRHASMGAEKKLDIELWDSNKKVLQSFEITWLSDCYNPCRDRHAIVVGNENRYTSIVQPFRFWGISDEALDLSDLHCSIPMKVEDRKKLLFITRLIGSAVDTRETSTRQAKRVRRQEAKSYACKSVYQDVNLRSYFGSIRPPTRLGMVLLGPRVEGARFMRNRALQNIICIWVKRDKGKALDPKCELDIGRLGLRVKDGINVMNEFCKGIGVRVIYAKTLEEPIEVVSPNAKLQFQRVTGIRPLKLTWLDSSGDKKTYGFGVDFNGGPCGNGGESNKAHNLDSTRHEGGIGPIDGKAIGVKKSPIG</sequence>
<keyword evidence="1" id="KW-0949">S-adenosyl-L-methionine</keyword>
<accession>A0ABD3ATH3</accession>
<proteinExistence type="predicted"/>
<evidence type="ECO:0000313" key="3">
    <source>
        <dbReference type="EMBL" id="KAL3534297.1"/>
    </source>
</evidence>
<reference evidence="3 4" key="1">
    <citation type="submission" date="2024-11" db="EMBL/GenBank/DDBJ databases">
        <title>A near-complete genome assembly of Cinchona calisaya.</title>
        <authorList>
            <person name="Lian D.C."/>
            <person name="Zhao X.W."/>
            <person name="Wei L."/>
        </authorList>
    </citation>
    <scope>NUCLEOTIDE SEQUENCE [LARGE SCALE GENOMIC DNA]</scope>
    <source>
        <tissue evidence="3">Nenye</tissue>
    </source>
</reference>
<dbReference type="GO" id="GO:0008033">
    <property type="term" value="P:tRNA processing"/>
    <property type="evidence" value="ECO:0007669"/>
    <property type="project" value="UniProtKB-KW"/>
</dbReference>
<gene>
    <name evidence="3" type="ORF">ACH5RR_002758</name>
</gene>
<dbReference type="InterPro" id="IPR033671">
    <property type="entry name" value="TrmH"/>
</dbReference>
<evidence type="ECO:0000256" key="2">
    <source>
        <dbReference type="ARBA" id="ARBA00022694"/>
    </source>
</evidence>
<protein>
    <submittedName>
        <fullName evidence="3">Uncharacterized protein</fullName>
    </submittedName>
</protein>
<dbReference type="PANTHER" id="PTHR43453:SF1">
    <property type="entry name" value="TRNA_RRNA METHYLTRANSFERASE SPOU TYPE DOMAIN-CONTAINING PROTEIN"/>
    <property type="match status" value="1"/>
</dbReference>
<dbReference type="Proteomes" id="UP001630127">
    <property type="component" value="Unassembled WGS sequence"/>
</dbReference>
<organism evidence="3 4">
    <name type="scientific">Cinchona calisaya</name>
    <dbReference type="NCBI Taxonomy" id="153742"/>
    <lineage>
        <taxon>Eukaryota</taxon>
        <taxon>Viridiplantae</taxon>
        <taxon>Streptophyta</taxon>
        <taxon>Embryophyta</taxon>
        <taxon>Tracheophyta</taxon>
        <taxon>Spermatophyta</taxon>
        <taxon>Magnoliopsida</taxon>
        <taxon>eudicotyledons</taxon>
        <taxon>Gunneridae</taxon>
        <taxon>Pentapetalae</taxon>
        <taxon>asterids</taxon>
        <taxon>lamiids</taxon>
        <taxon>Gentianales</taxon>
        <taxon>Rubiaceae</taxon>
        <taxon>Cinchonoideae</taxon>
        <taxon>Cinchoneae</taxon>
        <taxon>Cinchona</taxon>
    </lineage>
</organism>
<keyword evidence="2" id="KW-0819">tRNA processing</keyword>
<evidence type="ECO:0000313" key="4">
    <source>
        <dbReference type="Proteomes" id="UP001630127"/>
    </source>
</evidence>
<dbReference type="PANTHER" id="PTHR43453">
    <property type="entry name" value="RRNA METHYLASE-LIKE"/>
    <property type="match status" value="1"/>
</dbReference>
<dbReference type="EMBL" id="JBJUIK010000002">
    <property type="protein sequence ID" value="KAL3534297.1"/>
    <property type="molecule type" value="Genomic_DNA"/>
</dbReference>